<dbReference type="SUPFAM" id="SSF64307">
    <property type="entry name" value="SirA-like"/>
    <property type="match status" value="1"/>
</dbReference>
<dbReference type="InterPro" id="IPR036868">
    <property type="entry name" value="TusA-like_sf"/>
</dbReference>
<dbReference type="Proteomes" id="UP000317778">
    <property type="component" value="Unassembled WGS sequence"/>
</dbReference>
<evidence type="ECO:0000256" key="1">
    <source>
        <dbReference type="ARBA" id="ARBA00008984"/>
    </source>
</evidence>
<dbReference type="InterPro" id="IPR001455">
    <property type="entry name" value="TusA-like"/>
</dbReference>
<gene>
    <name evidence="3" type="ORF">CEE36_09590</name>
</gene>
<evidence type="ECO:0000259" key="2">
    <source>
        <dbReference type="Pfam" id="PF01206"/>
    </source>
</evidence>
<dbReference type="EMBL" id="NJBO01000018">
    <property type="protein sequence ID" value="TKJ40532.1"/>
    <property type="molecule type" value="Genomic_DNA"/>
</dbReference>
<reference evidence="3 4" key="1">
    <citation type="submission" date="2017-06" db="EMBL/GenBank/DDBJ databases">
        <title>Novel microbial phyla capable of carbon fixation and sulfur reduction in deep-sea sediments.</title>
        <authorList>
            <person name="Huang J."/>
            <person name="Baker B."/>
            <person name="Wang Y."/>
        </authorList>
    </citation>
    <scope>NUCLEOTIDE SEQUENCE [LARGE SCALE GENOMIC DNA]</scope>
    <source>
        <strain evidence="3">B3_TA06</strain>
    </source>
</reference>
<comment type="caution">
    <text evidence="3">The sequence shown here is derived from an EMBL/GenBank/DDBJ whole genome shotgun (WGS) entry which is preliminary data.</text>
</comment>
<protein>
    <submittedName>
        <fullName evidence="3">SirA family protein</fullName>
    </submittedName>
</protein>
<dbReference type="PANTHER" id="PTHR33279">
    <property type="entry name" value="SULFUR CARRIER PROTEIN YEDF-RELATED"/>
    <property type="match status" value="1"/>
</dbReference>
<dbReference type="AlphaFoldDB" id="A0A532V060"/>
<dbReference type="CDD" id="cd00291">
    <property type="entry name" value="SirA_YedF_YeeD"/>
    <property type="match status" value="1"/>
</dbReference>
<dbReference type="Gene3D" id="3.30.110.40">
    <property type="entry name" value="TusA-like domain"/>
    <property type="match status" value="1"/>
</dbReference>
<accession>A0A532V060</accession>
<dbReference type="Pfam" id="PF01206">
    <property type="entry name" value="TusA"/>
    <property type="match status" value="1"/>
</dbReference>
<proteinExistence type="inferred from homology"/>
<feature type="domain" description="UPF0033" evidence="2">
    <location>
        <begin position="6"/>
        <end position="74"/>
    </location>
</feature>
<comment type="similarity">
    <text evidence="1">Belongs to the sulfur carrier protein TusA family.</text>
</comment>
<evidence type="ECO:0000313" key="3">
    <source>
        <dbReference type="EMBL" id="TKJ40532.1"/>
    </source>
</evidence>
<sequence>MDKDHTFDARGMLCPIPVLKTAQKIKEIEMGQVLEILADDEGAREDFPAWCDQTGNEFLGMEEEGDTLKFYIRRKVYRTFNPF</sequence>
<dbReference type="PANTHER" id="PTHR33279:SF6">
    <property type="entry name" value="SULFUR CARRIER PROTEIN YEDF-RELATED"/>
    <property type="match status" value="1"/>
</dbReference>
<evidence type="ECO:0000313" key="4">
    <source>
        <dbReference type="Proteomes" id="UP000317778"/>
    </source>
</evidence>
<name>A0A532V060_UNCT6</name>
<organism evidence="3 4">
    <name type="scientific">candidate division TA06 bacterium B3_TA06</name>
    <dbReference type="NCBI Taxonomy" id="2012487"/>
    <lineage>
        <taxon>Bacteria</taxon>
        <taxon>Bacteria division TA06</taxon>
    </lineage>
</organism>